<comment type="caution">
    <text evidence="1">The sequence shown here is derived from an EMBL/GenBank/DDBJ whole genome shotgun (WGS) entry which is preliminary data.</text>
</comment>
<accession>A0A8H9I698</accession>
<name>A0A8H9I698_9GAMM</name>
<sequence>MHFFGTATLSFTDGIKVRDGDRFEIKIKEFGRALRNPLRVEADAPAINIKSL</sequence>
<dbReference type="Proteomes" id="UP000623776">
    <property type="component" value="Unassembled WGS sequence"/>
</dbReference>
<gene>
    <name evidence="1" type="ORF">GCM10007157_35930</name>
</gene>
<reference evidence="2" key="1">
    <citation type="journal article" date="2019" name="Int. J. Syst. Evol. Microbiol.">
        <title>The Global Catalogue of Microorganisms (GCM) 10K type strain sequencing project: providing services to taxonomists for standard genome sequencing and annotation.</title>
        <authorList>
            <consortium name="The Broad Institute Genomics Platform"/>
            <consortium name="The Broad Institute Genome Sequencing Center for Infectious Disease"/>
            <person name="Wu L."/>
            <person name="Ma J."/>
        </authorList>
    </citation>
    <scope>NUCLEOTIDE SEQUENCE [LARGE SCALE GENOMIC DNA]</scope>
    <source>
        <strain evidence="2">KCTC 22154</strain>
    </source>
</reference>
<proteinExistence type="predicted"/>
<organism evidence="1 2">
    <name type="scientific">Vreelandella hamiltonii</name>
    <dbReference type="NCBI Taxonomy" id="502829"/>
    <lineage>
        <taxon>Bacteria</taxon>
        <taxon>Pseudomonadati</taxon>
        <taxon>Pseudomonadota</taxon>
        <taxon>Gammaproteobacteria</taxon>
        <taxon>Oceanospirillales</taxon>
        <taxon>Halomonadaceae</taxon>
        <taxon>Vreelandella</taxon>
    </lineage>
</organism>
<dbReference type="EMBL" id="BMXN01000049">
    <property type="protein sequence ID" value="GGW42631.1"/>
    <property type="molecule type" value="Genomic_DNA"/>
</dbReference>
<keyword evidence="2" id="KW-1185">Reference proteome</keyword>
<protein>
    <submittedName>
        <fullName evidence="1">Uncharacterized protein</fullName>
    </submittedName>
</protein>
<evidence type="ECO:0000313" key="1">
    <source>
        <dbReference type="EMBL" id="GGW42631.1"/>
    </source>
</evidence>
<dbReference type="AlphaFoldDB" id="A0A8H9I698"/>
<evidence type="ECO:0000313" key="2">
    <source>
        <dbReference type="Proteomes" id="UP000623776"/>
    </source>
</evidence>